<proteinExistence type="predicted"/>
<dbReference type="Proteomes" id="UP000266234">
    <property type="component" value="Unassembled WGS sequence"/>
</dbReference>
<evidence type="ECO:0000256" key="1">
    <source>
        <dbReference type="ARBA" id="ARBA00022857"/>
    </source>
</evidence>
<gene>
    <name evidence="4" type="ORF">FLONG3_11366</name>
</gene>
<organism evidence="4 5">
    <name type="scientific">Fusarium longipes</name>
    <dbReference type="NCBI Taxonomy" id="694270"/>
    <lineage>
        <taxon>Eukaryota</taxon>
        <taxon>Fungi</taxon>
        <taxon>Dikarya</taxon>
        <taxon>Ascomycota</taxon>
        <taxon>Pezizomycotina</taxon>
        <taxon>Sordariomycetes</taxon>
        <taxon>Hypocreomycetidae</taxon>
        <taxon>Hypocreales</taxon>
        <taxon>Nectriaceae</taxon>
        <taxon>Fusarium</taxon>
    </lineage>
</organism>
<keyword evidence="1" id="KW-0521">NADP</keyword>
<reference evidence="4 5" key="1">
    <citation type="journal article" date="2018" name="PLoS Pathog.">
        <title>Evolution of structural diversity of trichothecenes, a family of toxins produced by plant pathogenic and entomopathogenic fungi.</title>
        <authorList>
            <person name="Proctor R.H."/>
            <person name="McCormick S.P."/>
            <person name="Kim H.S."/>
            <person name="Cardoza R.E."/>
            <person name="Stanley A.M."/>
            <person name="Lindo L."/>
            <person name="Kelly A."/>
            <person name="Brown D.W."/>
            <person name="Lee T."/>
            <person name="Vaughan M.M."/>
            <person name="Alexander N.J."/>
            <person name="Busman M."/>
            <person name="Gutierrez S."/>
        </authorList>
    </citation>
    <scope>NUCLEOTIDE SEQUENCE [LARGE SCALE GENOMIC DNA]</scope>
    <source>
        <strain evidence="4 5">NRRL 20695</strain>
    </source>
</reference>
<feature type="domain" description="NmrA-like" evidence="3">
    <location>
        <begin position="3"/>
        <end position="241"/>
    </location>
</feature>
<dbReference type="InterPro" id="IPR008030">
    <property type="entry name" value="NmrA-like"/>
</dbReference>
<keyword evidence="5" id="KW-1185">Reference proteome</keyword>
<dbReference type="STRING" id="694270.A0A395RFC4"/>
<keyword evidence="2" id="KW-0560">Oxidoreductase</keyword>
<name>A0A395RFC4_9HYPO</name>
<dbReference type="PANTHER" id="PTHR47706">
    <property type="entry name" value="NMRA-LIKE FAMILY PROTEIN"/>
    <property type="match status" value="1"/>
</dbReference>
<evidence type="ECO:0000313" key="4">
    <source>
        <dbReference type="EMBL" id="RGP58828.1"/>
    </source>
</evidence>
<dbReference type="Gene3D" id="3.90.25.10">
    <property type="entry name" value="UDP-galactose 4-epimerase, domain 1"/>
    <property type="match status" value="1"/>
</dbReference>
<evidence type="ECO:0000256" key="2">
    <source>
        <dbReference type="ARBA" id="ARBA00023002"/>
    </source>
</evidence>
<dbReference type="EMBL" id="PXOG01000430">
    <property type="protein sequence ID" value="RGP58828.1"/>
    <property type="molecule type" value="Genomic_DNA"/>
</dbReference>
<comment type="caution">
    <text evidence="4">The sequence shown here is derived from an EMBL/GenBank/DDBJ whole genome shotgun (WGS) entry which is preliminary data.</text>
</comment>
<dbReference type="GO" id="GO:0016491">
    <property type="term" value="F:oxidoreductase activity"/>
    <property type="evidence" value="ECO:0007669"/>
    <property type="project" value="UniProtKB-KW"/>
</dbReference>
<accession>A0A395RFC4</accession>
<dbReference type="InterPro" id="IPR036291">
    <property type="entry name" value="NAD(P)-bd_dom_sf"/>
</dbReference>
<dbReference type="OrthoDB" id="419598at2759"/>
<evidence type="ECO:0000313" key="5">
    <source>
        <dbReference type="Proteomes" id="UP000266234"/>
    </source>
</evidence>
<protein>
    <recommendedName>
        <fullName evidence="3">NmrA-like domain-containing protein</fullName>
    </recommendedName>
</protein>
<dbReference type="Gene3D" id="3.40.50.720">
    <property type="entry name" value="NAD(P)-binding Rossmann-like Domain"/>
    <property type="match status" value="1"/>
</dbReference>
<evidence type="ECO:0000259" key="3">
    <source>
        <dbReference type="Pfam" id="PF05368"/>
    </source>
</evidence>
<sequence>MNVTIVGANGEVGLSTITALTASSTKFNLTAIVRPASINKPEIETIKQKGVSVVPINLENNHEELVKVLTGQDVVISGLVPFSPAPEIALANAAKEAGVKRFVPSSFGPSCPPSGVMLLREFKEIIINHVKKIYLPYTVIDVGLWYQGTLPSLPSGKIDYAVKFPATVIAEDGSRATAVTDLRDVGKYVAEIITDERTLNKYVFAYNEVWTQEQIFSHLEKLSGEKIPRNLMATKDIKATIATAQAAYDQGDKSLPFIFGLAVPQYLYCEWFRQDNLPESATYLGYLSTKDLYPDFEAIKYVDYVDEVLAGKGKSIYANHGWLKTELVPFLLPNGGLLLAAPPACTIDIETSWRRLWGQNFC</sequence>
<dbReference type="SUPFAM" id="SSF51735">
    <property type="entry name" value="NAD(P)-binding Rossmann-fold domains"/>
    <property type="match status" value="1"/>
</dbReference>
<dbReference type="AlphaFoldDB" id="A0A395RFC4"/>
<dbReference type="Pfam" id="PF05368">
    <property type="entry name" value="NmrA"/>
    <property type="match status" value="1"/>
</dbReference>
<dbReference type="PANTHER" id="PTHR47706:SF9">
    <property type="entry name" value="NMRA-LIKE DOMAIN-CONTAINING PROTEIN-RELATED"/>
    <property type="match status" value="1"/>
</dbReference>
<dbReference type="InterPro" id="IPR051609">
    <property type="entry name" value="NmrA/Isoflavone_reductase-like"/>
</dbReference>